<reference evidence="1 2" key="1">
    <citation type="submission" date="2023-01" db="EMBL/GenBank/DDBJ databases">
        <authorList>
            <person name="Kreplak J."/>
        </authorList>
    </citation>
    <scope>NUCLEOTIDE SEQUENCE [LARGE SCALE GENOMIC DNA]</scope>
</reference>
<dbReference type="AlphaFoldDB" id="A0AAV1ASV3"/>
<dbReference type="EMBL" id="OX451740">
    <property type="protein sequence ID" value="CAI8612333.1"/>
    <property type="molecule type" value="Genomic_DNA"/>
</dbReference>
<name>A0AAV1ASV3_VICFA</name>
<accession>A0AAV1ASV3</accession>
<proteinExistence type="predicted"/>
<keyword evidence="2" id="KW-1185">Reference proteome</keyword>
<gene>
    <name evidence="1" type="ORF">VFH_V029320</name>
</gene>
<dbReference type="Proteomes" id="UP001157006">
    <property type="component" value="Chromosome 5"/>
</dbReference>
<sequence>MGKGLNINVNQKENSNFNNFKGGVTNKGKSSYREGIIIWKADGQFRDPPNFEQHTLVLNKKAKKKCGYDSRLVNKAGSGGLKYSYKIGVRIRMKRTHEEDHVVKVNDIIDNDVCAHEESIYVNNGVRAEFVQAIEYVDPCIHMLKNKDLE</sequence>
<evidence type="ECO:0000313" key="1">
    <source>
        <dbReference type="EMBL" id="CAI8612333.1"/>
    </source>
</evidence>
<organism evidence="1 2">
    <name type="scientific">Vicia faba</name>
    <name type="common">Broad bean</name>
    <name type="synonym">Faba vulgaris</name>
    <dbReference type="NCBI Taxonomy" id="3906"/>
    <lineage>
        <taxon>Eukaryota</taxon>
        <taxon>Viridiplantae</taxon>
        <taxon>Streptophyta</taxon>
        <taxon>Embryophyta</taxon>
        <taxon>Tracheophyta</taxon>
        <taxon>Spermatophyta</taxon>
        <taxon>Magnoliopsida</taxon>
        <taxon>eudicotyledons</taxon>
        <taxon>Gunneridae</taxon>
        <taxon>Pentapetalae</taxon>
        <taxon>rosids</taxon>
        <taxon>fabids</taxon>
        <taxon>Fabales</taxon>
        <taxon>Fabaceae</taxon>
        <taxon>Papilionoideae</taxon>
        <taxon>50 kb inversion clade</taxon>
        <taxon>NPAAA clade</taxon>
        <taxon>Hologalegina</taxon>
        <taxon>IRL clade</taxon>
        <taxon>Fabeae</taxon>
        <taxon>Vicia</taxon>
    </lineage>
</organism>
<protein>
    <submittedName>
        <fullName evidence="1">Uncharacterized protein</fullName>
    </submittedName>
</protein>
<evidence type="ECO:0000313" key="2">
    <source>
        <dbReference type="Proteomes" id="UP001157006"/>
    </source>
</evidence>